<reference evidence="2 3" key="1">
    <citation type="submission" date="2017-10" db="EMBL/GenBank/DDBJ databases">
        <title>Comparative genomics in systemic dimorphic fungi from Ajellomycetaceae.</title>
        <authorList>
            <person name="Munoz J.F."/>
            <person name="Mcewen J.G."/>
            <person name="Clay O.K."/>
            <person name="Cuomo C.A."/>
        </authorList>
    </citation>
    <scope>NUCLEOTIDE SEQUENCE [LARGE SCALE GENOMIC DNA]</scope>
    <source>
        <strain evidence="2 3">UAMH5409</strain>
    </source>
</reference>
<evidence type="ECO:0000313" key="2">
    <source>
        <dbReference type="EMBL" id="PGG99844.1"/>
    </source>
</evidence>
<feature type="compositionally biased region" description="Basic and acidic residues" evidence="1">
    <location>
        <begin position="432"/>
        <end position="441"/>
    </location>
</feature>
<keyword evidence="3" id="KW-1185">Reference proteome</keyword>
<feature type="compositionally biased region" description="Polar residues" evidence="1">
    <location>
        <begin position="996"/>
        <end position="1019"/>
    </location>
</feature>
<feature type="compositionally biased region" description="Basic and acidic residues" evidence="1">
    <location>
        <begin position="466"/>
        <end position="485"/>
    </location>
</feature>
<proteinExistence type="predicted"/>
<feature type="compositionally biased region" description="Polar residues" evidence="1">
    <location>
        <begin position="629"/>
        <end position="651"/>
    </location>
</feature>
<feature type="region of interest" description="Disordered" evidence="1">
    <location>
        <begin position="768"/>
        <end position="1060"/>
    </location>
</feature>
<name>A0A2B7WT47_9EURO</name>
<feature type="compositionally biased region" description="Polar residues" evidence="1">
    <location>
        <begin position="540"/>
        <end position="557"/>
    </location>
</feature>
<dbReference type="OrthoDB" id="4227586at2759"/>
<feature type="compositionally biased region" description="Basic residues" evidence="1">
    <location>
        <begin position="360"/>
        <end position="369"/>
    </location>
</feature>
<feature type="compositionally biased region" description="Polar residues" evidence="1">
    <location>
        <begin position="493"/>
        <end position="505"/>
    </location>
</feature>
<feature type="compositionally biased region" description="Polar residues" evidence="1">
    <location>
        <begin position="240"/>
        <end position="257"/>
    </location>
</feature>
<organism evidence="2 3">
    <name type="scientific">Helicocarpus griseus UAMH5409</name>
    <dbReference type="NCBI Taxonomy" id="1447875"/>
    <lineage>
        <taxon>Eukaryota</taxon>
        <taxon>Fungi</taxon>
        <taxon>Dikarya</taxon>
        <taxon>Ascomycota</taxon>
        <taxon>Pezizomycotina</taxon>
        <taxon>Eurotiomycetes</taxon>
        <taxon>Eurotiomycetidae</taxon>
        <taxon>Onygenales</taxon>
        <taxon>Ajellomycetaceae</taxon>
        <taxon>Helicocarpus</taxon>
    </lineage>
</organism>
<evidence type="ECO:0000256" key="1">
    <source>
        <dbReference type="SAM" id="MobiDB-lite"/>
    </source>
</evidence>
<feature type="compositionally biased region" description="Low complexity" evidence="1">
    <location>
        <begin position="652"/>
        <end position="661"/>
    </location>
</feature>
<feature type="compositionally biased region" description="Polar residues" evidence="1">
    <location>
        <begin position="266"/>
        <end position="278"/>
    </location>
</feature>
<dbReference type="STRING" id="1447875.A0A2B7WT47"/>
<feature type="compositionally biased region" description="Acidic residues" evidence="1">
    <location>
        <begin position="922"/>
        <end position="940"/>
    </location>
</feature>
<gene>
    <name evidence="2" type="ORF">AJ79_08396</name>
</gene>
<feature type="compositionally biased region" description="Low complexity" evidence="1">
    <location>
        <begin position="580"/>
        <end position="597"/>
    </location>
</feature>
<feature type="compositionally biased region" description="Polar residues" evidence="1">
    <location>
        <begin position="821"/>
        <end position="831"/>
    </location>
</feature>
<feature type="region of interest" description="Disordered" evidence="1">
    <location>
        <begin position="125"/>
        <end position="688"/>
    </location>
</feature>
<accession>A0A2B7WT47</accession>
<feature type="compositionally biased region" description="Low complexity" evidence="1">
    <location>
        <begin position="312"/>
        <end position="338"/>
    </location>
</feature>
<evidence type="ECO:0008006" key="4">
    <source>
        <dbReference type="Google" id="ProtNLM"/>
    </source>
</evidence>
<dbReference type="Proteomes" id="UP000223968">
    <property type="component" value="Unassembled WGS sequence"/>
</dbReference>
<comment type="caution">
    <text evidence="2">The sequence shown here is derived from an EMBL/GenBank/DDBJ whole genome shotgun (WGS) entry which is preliminary data.</text>
</comment>
<sequence>MVFLRLSVKVIPPAQLGNESQPPGKVVSFLLVVPDPERKSMGYLACVIREHWGQLYPGEEPLDIKRLVDDNHPDDIVNPSLTVAQVFVDSGLAERDGQDQRATVRVIQNPRQQPPRYGSVVQNWGGHATFSNPSKPKKVLPPVPLFPAEASSTEKKHRARTNTGESPGGSVGESVVFSSQPPRPLTASDYALPSTEQDDDEEGLVPNEHDNHTQASPILGEEPLPSQTEHEQGAMPPPQRNSRSQSATNDHSNTPSSGFKLRSRSTKSGSSQALPSQEKQSEAEADIYIIQSTDQEAERNTPSKPAIERDSNAPSSSSKLRSRSAKPGGAQASSSQGGRTEADADIYVIQSTDQEAAEPKKRRRSKRGAISRSDAQFLGIHIEPATKGRGDAASNAIVVDSDVPEQGGASQAQGDYRKKHPAPRRGTRRSNCRGEGRKSMEVKVPVKPTESSKKSSPVSFAGAIKAADKAPIRIDDSDHLNHSDVEMVEAPKPSQTTKNVGQASGSPAKKGLALGANSAEKAHNTRSRGNVEAAVFEKPTPTSAGASQNASFNTASKPQDPEDSILSVQIDHSKEQDDVPPTASTTYYYSSSPSPETEAADSKKATTKSSSKSQGEITNEDNSKPKPGVSSTSPFPYSQGSNLRTPLQSAMRSSQKSSSKSSSKRRSVSFADDANKTKRPSPSPITYKGLISCFPPEVKRHQLAHASLKIELDAKLKEAHDVGKTDDYVATVEKVKELGAKFYGSLDSNDPNVIAARPKYEAEFKQAKKDLRNHCEDEHSEHEDTEEDYEEGGNKHQLSPSDKSPKRLGGFDGAFHEKPRATNTSGFSSSPKVAENDVVNGTKTAAARTPLKRKSLAPESTNSIEEAEQPTSPEPGPEAKKQKTDDSGKLAPKIDSEKEKVDGERPGAASDSDSDSGSGSDSDSDSESDSDSDSESESESESVLTAKPKPVKGPPTPTTARRTITPFSAINQSWPKNDRWNSDGPSETEENRAKGATNSTMLTPSQPAPSNGVGSSQPNRGFVPKPKRDTLKSLLSSQAGNNWNENAAEKAPENNRNTFATPVASGLRSLLSKTTWTPRF</sequence>
<feature type="compositionally biased region" description="Basic residues" evidence="1">
    <location>
        <begin position="417"/>
        <end position="431"/>
    </location>
</feature>
<feature type="compositionally biased region" description="Basic and acidic residues" evidence="1">
    <location>
        <begin position="296"/>
        <end position="311"/>
    </location>
</feature>
<dbReference type="AlphaFoldDB" id="A0A2B7WT47"/>
<dbReference type="EMBL" id="PDNB01000196">
    <property type="protein sequence ID" value="PGG99844.1"/>
    <property type="molecule type" value="Genomic_DNA"/>
</dbReference>
<feature type="compositionally biased region" description="Basic and acidic residues" evidence="1">
    <location>
        <begin position="877"/>
        <end position="905"/>
    </location>
</feature>
<protein>
    <recommendedName>
        <fullName evidence="4">Nucleolar protein Dnt1-like N-terminal domain-containing protein</fullName>
    </recommendedName>
</protein>
<evidence type="ECO:0000313" key="3">
    <source>
        <dbReference type="Proteomes" id="UP000223968"/>
    </source>
</evidence>
<feature type="compositionally biased region" description="Basic and acidic residues" evidence="1">
    <location>
        <begin position="768"/>
        <end position="782"/>
    </location>
</feature>